<keyword evidence="14" id="KW-1185">Reference proteome</keyword>
<dbReference type="EMBL" id="ML769415">
    <property type="protein sequence ID" value="KAE9404569.1"/>
    <property type="molecule type" value="Genomic_DNA"/>
</dbReference>
<keyword evidence="8" id="KW-0961">Cell wall biogenesis/degradation</keyword>
<dbReference type="GO" id="GO:0005576">
    <property type="term" value="C:extracellular region"/>
    <property type="evidence" value="ECO:0007669"/>
    <property type="project" value="TreeGrafter"/>
</dbReference>
<evidence type="ECO:0000256" key="7">
    <source>
        <dbReference type="ARBA" id="ARBA00023295"/>
    </source>
</evidence>
<name>A0A6A4I1E5_9AGAR</name>
<dbReference type="GO" id="GO:0071555">
    <property type="term" value="P:cell wall organization"/>
    <property type="evidence" value="ECO:0007669"/>
    <property type="project" value="UniProtKB-KW"/>
</dbReference>
<dbReference type="PANTHER" id="PTHR31884:SF1">
    <property type="entry name" value="POLYGALACTURONASE"/>
    <property type="match status" value="1"/>
</dbReference>
<keyword evidence="5 11" id="KW-0378">Hydrolase</keyword>
<dbReference type="Gene3D" id="2.160.20.10">
    <property type="entry name" value="Single-stranded right-handed beta-helix, Pectin lyase-like"/>
    <property type="match status" value="1"/>
</dbReference>
<keyword evidence="7 11" id="KW-0326">Glycosidase</keyword>
<evidence type="ECO:0000256" key="4">
    <source>
        <dbReference type="ARBA" id="ARBA00022737"/>
    </source>
</evidence>
<evidence type="ECO:0000256" key="11">
    <source>
        <dbReference type="RuleBase" id="RU361169"/>
    </source>
</evidence>
<comment type="similarity">
    <text evidence="1 11">Belongs to the glycosyl hydrolase 28 family.</text>
</comment>
<dbReference type="PANTHER" id="PTHR31884">
    <property type="entry name" value="POLYGALACTURONASE"/>
    <property type="match status" value="1"/>
</dbReference>
<dbReference type="AlphaFoldDB" id="A0A6A4I1E5"/>
<evidence type="ECO:0000256" key="3">
    <source>
        <dbReference type="ARBA" id="ARBA00022729"/>
    </source>
</evidence>
<dbReference type="SUPFAM" id="SSF51126">
    <property type="entry name" value="Pectin lyase-like"/>
    <property type="match status" value="1"/>
</dbReference>
<accession>A0A6A4I1E5</accession>
<dbReference type="InterPro" id="IPR012334">
    <property type="entry name" value="Pectin_lyas_fold"/>
</dbReference>
<evidence type="ECO:0000256" key="12">
    <source>
        <dbReference type="SAM" id="SignalP"/>
    </source>
</evidence>
<protein>
    <recommendedName>
        <fullName evidence="2">endo-polygalacturonase</fullName>
        <ecNumber evidence="2">3.2.1.15</ecNumber>
    </recommendedName>
</protein>
<dbReference type="InterPro" id="IPR000743">
    <property type="entry name" value="Glyco_hydro_28"/>
</dbReference>
<dbReference type="PROSITE" id="PS00502">
    <property type="entry name" value="POLYGALACTURONASE"/>
    <property type="match status" value="1"/>
</dbReference>
<keyword evidence="6" id="KW-1015">Disulfide bond</keyword>
<evidence type="ECO:0000313" key="14">
    <source>
        <dbReference type="Proteomes" id="UP000799118"/>
    </source>
</evidence>
<feature type="signal peptide" evidence="12">
    <location>
        <begin position="1"/>
        <end position="19"/>
    </location>
</feature>
<comment type="catalytic activity">
    <reaction evidence="9">
        <text>(1,4-alpha-D-galacturonosyl)n+m + H2O = (1,4-alpha-D-galacturonosyl)n + (1,4-alpha-D-galacturonosyl)m.</text>
        <dbReference type="EC" id="3.2.1.15"/>
    </reaction>
</comment>
<dbReference type="InterPro" id="IPR011050">
    <property type="entry name" value="Pectin_lyase_fold/virulence"/>
</dbReference>
<dbReference type="Pfam" id="PF00295">
    <property type="entry name" value="Glyco_hydro_28"/>
    <property type="match status" value="1"/>
</dbReference>
<feature type="active site" evidence="10">
    <location>
        <position position="223"/>
    </location>
</feature>
<dbReference type="InterPro" id="IPR006626">
    <property type="entry name" value="PbH1"/>
</dbReference>
<keyword evidence="3 12" id="KW-0732">Signal</keyword>
<proteinExistence type="inferred from homology"/>
<evidence type="ECO:0000256" key="2">
    <source>
        <dbReference type="ARBA" id="ARBA00012736"/>
    </source>
</evidence>
<evidence type="ECO:0000256" key="8">
    <source>
        <dbReference type="ARBA" id="ARBA00023316"/>
    </source>
</evidence>
<dbReference type="GO" id="GO:0004650">
    <property type="term" value="F:polygalacturonase activity"/>
    <property type="evidence" value="ECO:0007669"/>
    <property type="project" value="UniProtKB-EC"/>
</dbReference>
<dbReference type="EC" id="3.2.1.15" evidence="2"/>
<keyword evidence="4" id="KW-0677">Repeat</keyword>
<dbReference type="OrthoDB" id="1546079at2759"/>
<dbReference type="InterPro" id="IPR050434">
    <property type="entry name" value="Glycosyl_hydrlase_28"/>
</dbReference>
<organism evidence="13 14">
    <name type="scientific">Gymnopus androsaceus JB14</name>
    <dbReference type="NCBI Taxonomy" id="1447944"/>
    <lineage>
        <taxon>Eukaryota</taxon>
        <taxon>Fungi</taxon>
        <taxon>Dikarya</taxon>
        <taxon>Basidiomycota</taxon>
        <taxon>Agaricomycotina</taxon>
        <taxon>Agaricomycetes</taxon>
        <taxon>Agaricomycetidae</taxon>
        <taxon>Agaricales</taxon>
        <taxon>Marasmiineae</taxon>
        <taxon>Omphalotaceae</taxon>
        <taxon>Gymnopus</taxon>
    </lineage>
</organism>
<evidence type="ECO:0000256" key="10">
    <source>
        <dbReference type="PROSITE-ProRule" id="PRU10052"/>
    </source>
</evidence>
<reference evidence="13" key="1">
    <citation type="journal article" date="2019" name="Environ. Microbiol.">
        <title>Fungal ecological strategies reflected in gene transcription - a case study of two litter decomposers.</title>
        <authorList>
            <person name="Barbi F."/>
            <person name="Kohler A."/>
            <person name="Barry K."/>
            <person name="Baskaran P."/>
            <person name="Daum C."/>
            <person name="Fauchery L."/>
            <person name="Ihrmark K."/>
            <person name="Kuo A."/>
            <person name="LaButti K."/>
            <person name="Lipzen A."/>
            <person name="Morin E."/>
            <person name="Grigoriev I.V."/>
            <person name="Henrissat B."/>
            <person name="Lindahl B."/>
            <person name="Martin F."/>
        </authorList>
    </citation>
    <scope>NUCLEOTIDE SEQUENCE</scope>
    <source>
        <strain evidence="13">JB14</strain>
    </source>
</reference>
<evidence type="ECO:0000256" key="9">
    <source>
        <dbReference type="ARBA" id="ARBA00034074"/>
    </source>
</evidence>
<dbReference type="GO" id="GO:0045490">
    <property type="term" value="P:pectin catabolic process"/>
    <property type="evidence" value="ECO:0007669"/>
    <property type="project" value="UniProtKB-ARBA"/>
</dbReference>
<dbReference type="Proteomes" id="UP000799118">
    <property type="component" value="Unassembled WGS sequence"/>
</dbReference>
<gene>
    <name evidence="13" type="ORF">BT96DRAFT_877491</name>
</gene>
<evidence type="ECO:0000313" key="13">
    <source>
        <dbReference type="EMBL" id="KAE9404569.1"/>
    </source>
</evidence>
<dbReference type="SMART" id="SM00710">
    <property type="entry name" value="PbH1"/>
    <property type="match status" value="7"/>
</dbReference>
<sequence>MQSLVAFVTLAALFSSAVTSPTKTGTAKRATCTVNSVASAADLSDCTVVEIVAWEVPAGDTVTIKVCFLATITMTGSVEFAHTTAAGPLWTFDTSNVQFNGNGFSFKGNGPLYWDGLGTDGGVPKPHPFVKFEGSGTFTNFIIKDSPAQAISIGTTAASTFTDILVDNLDGTTDGLGANTDGFDVSASDVTISGNTVFNQDDCLAINSGTNILFENNMCSGGHGISIGSIATGKSVTDVTISGNTVVESMYGMRIKVDSDATDATVSGITYIGNSISANDKYGYLISQSYSEDFGTPGTGSLVEDITFSGATTTVTTTGSFPVVGVDCGNCQGTWDWGSLDATGGEAADIILTGGAKVCFFSSINYYLPLKFWQISGGTF</sequence>
<evidence type="ECO:0000256" key="1">
    <source>
        <dbReference type="ARBA" id="ARBA00008834"/>
    </source>
</evidence>
<feature type="chain" id="PRO_5025408573" description="endo-polygalacturonase" evidence="12">
    <location>
        <begin position="20"/>
        <end position="380"/>
    </location>
</feature>
<evidence type="ECO:0000256" key="6">
    <source>
        <dbReference type="ARBA" id="ARBA00023157"/>
    </source>
</evidence>
<evidence type="ECO:0000256" key="5">
    <source>
        <dbReference type="ARBA" id="ARBA00022801"/>
    </source>
</evidence>